<name>A0AAV9GGM7_9PEZI</name>
<proteinExistence type="predicted"/>
<evidence type="ECO:0000313" key="3">
    <source>
        <dbReference type="Proteomes" id="UP001321760"/>
    </source>
</evidence>
<gene>
    <name evidence="2" type="ORF">QBC34DRAFT_126077</name>
</gene>
<reference evidence="2" key="2">
    <citation type="submission" date="2023-05" db="EMBL/GenBank/DDBJ databases">
        <authorList>
            <consortium name="Lawrence Berkeley National Laboratory"/>
            <person name="Steindorff A."/>
            <person name="Hensen N."/>
            <person name="Bonometti L."/>
            <person name="Westerberg I."/>
            <person name="Brannstrom I.O."/>
            <person name="Guillou S."/>
            <person name="Cros-Aarteil S."/>
            <person name="Calhoun S."/>
            <person name="Haridas S."/>
            <person name="Kuo A."/>
            <person name="Mondo S."/>
            <person name="Pangilinan J."/>
            <person name="Riley R."/>
            <person name="Labutti K."/>
            <person name="Andreopoulos B."/>
            <person name="Lipzen A."/>
            <person name="Chen C."/>
            <person name="Yanf M."/>
            <person name="Daum C."/>
            <person name="Ng V."/>
            <person name="Clum A."/>
            <person name="Ohm R."/>
            <person name="Martin F."/>
            <person name="Silar P."/>
            <person name="Natvig D."/>
            <person name="Lalanne C."/>
            <person name="Gautier V."/>
            <person name="Ament-Velasquez S.L."/>
            <person name="Kruys A."/>
            <person name="Hutchinson M.I."/>
            <person name="Powell A.J."/>
            <person name="Barry K."/>
            <person name="Miller A.N."/>
            <person name="Grigoriev I.V."/>
            <person name="Debuchy R."/>
            <person name="Gladieux P."/>
            <person name="Thoren M.H."/>
            <person name="Johannesson H."/>
        </authorList>
    </citation>
    <scope>NUCLEOTIDE SEQUENCE</scope>
    <source>
        <strain evidence="2">PSN243</strain>
    </source>
</reference>
<comment type="caution">
    <text evidence="2">The sequence shown here is derived from an EMBL/GenBank/DDBJ whole genome shotgun (WGS) entry which is preliminary data.</text>
</comment>
<evidence type="ECO:0008006" key="4">
    <source>
        <dbReference type="Google" id="ProtNLM"/>
    </source>
</evidence>
<reference evidence="2" key="1">
    <citation type="journal article" date="2023" name="Mol. Phylogenet. Evol.">
        <title>Genome-scale phylogeny and comparative genomics of the fungal order Sordariales.</title>
        <authorList>
            <person name="Hensen N."/>
            <person name="Bonometti L."/>
            <person name="Westerberg I."/>
            <person name="Brannstrom I.O."/>
            <person name="Guillou S."/>
            <person name="Cros-Aarteil S."/>
            <person name="Calhoun S."/>
            <person name="Haridas S."/>
            <person name="Kuo A."/>
            <person name="Mondo S."/>
            <person name="Pangilinan J."/>
            <person name="Riley R."/>
            <person name="LaButti K."/>
            <person name="Andreopoulos B."/>
            <person name="Lipzen A."/>
            <person name="Chen C."/>
            <person name="Yan M."/>
            <person name="Daum C."/>
            <person name="Ng V."/>
            <person name="Clum A."/>
            <person name="Steindorff A."/>
            <person name="Ohm R.A."/>
            <person name="Martin F."/>
            <person name="Silar P."/>
            <person name="Natvig D.O."/>
            <person name="Lalanne C."/>
            <person name="Gautier V."/>
            <person name="Ament-Velasquez S.L."/>
            <person name="Kruys A."/>
            <person name="Hutchinson M.I."/>
            <person name="Powell A.J."/>
            <person name="Barry K."/>
            <person name="Miller A.N."/>
            <person name="Grigoriev I.V."/>
            <person name="Debuchy R."/>
            <person name="Gladieux P."/>
            <person name="Hiltunen Thoren M."/>
            <person name="Johannesson H."/>
        </authorList>
    </citation>
    <scope>NUCLEOTIDE SEQUENCE</scope>
    <source>
        <strain evidence="2">PSN243</strain>
    </source>
</reference>
<evidence type="ECO:0000313" key="2">
    <source>
        <dbReference type="EMBL" id="KAK4447625.1"/>
    </source>
</evidence>
<accession>A0AAV9GGM7</accession>
<keyword evidence="1" id="KW-0732">Signal</keyword>
<organism evidence="2 3">
    <name type="scientific">Podospora aff. communis PSN243</name>
    <dbReference type="NCBI Taxonomy" id="3040156"/>
    <lineage>
        <taxon>Eukaryota</taxon>
        <taxon>Fungi</taxon>
        <taxon>Dikarya</taxon>
        <taxon>Ascomycota</taxon>
        <taxon>Pezizomycotina</taxon>
        <taxon>Sordariomycetes</taxon>
        <taxon>Sordariomycetidae</taxon>
        <taxon>Sordariales</taxon>
        <taxon>Podosporaceae</taxon>
        <taxon>Podospora</taxon>
    </lineage>
</organism>
<feature type="chain" id="PRO_5043530051" description="Secreted protein" evidence="1">
    <location>
        <begin position="26"/>
        <end position="135"/>
    </location>
</feature>
<keyword evidence="3" id="KW-1185">Reference proteome</keyword>
<dbReference type="EMBL" id="MU865948">
    <property type="protein sequence ID" value="KAK4447625.1"/>
    <property type="molecule type" value="Genomic_DNA"/>
</dbReference>
<protein>
    <recommendedName>
        <fullName evidence="4">Secreted protein</fullName>
    </recommendedName>
</protein>
<dbReference type="AlphaFoldDB" id="A0AAV9GGM7"/>
<feature type="signal peptide" evidence="1">
    <location>
        <begin position="1"/>
        <end position="25"/>
    </location>
</feature>
<evidence type="ECO:0000256" key="1">
    <source>
        <dbReference type="SAM" id="SignalP"/>
    </source>
</evidence>
<dbReference type="Proteomes" id="UP001321760">
    <property type="component" value="Unassembled WGS sequence"/>
</dbReference>
<sequence>MEGIYVSPCLLLLGYFLLSSPLISSRLHTPKTSDPPPSPNFILVYNSRKAKSSTLSRCVLAAPTETKNTTTTRRLFPCGTTTDGTTTFTIITITGTTITTADITIIIVRTPLRRERAIRASLPRGPITDRVHGQA</sequence>